<dbReference type="STRING" id="310782.SAMN05216499_1332"/>
<keyword evidence="14" id="KW-1185">Reference proteome</keyword>
<evidence type="ECO:0000256" key="5">
    <source>
        <dbReference type="ARBA" id="ARBA00014165"/>
    </source>
</evidence>
<proteinExistence type="inferred from homology"/>
<keyword evidence="7 8" id="KW-0119">Carbohydrate metabolism</keyword>
<dbReference type="CDD" id="cd09019">
    <property type="entry name" value="galactose_mutarotase_like"/>
    <property type="match status" value="1"/>
</dbReference>
<feature type="binding site" evidence="10">
    <location>
        <position position="258"/>
    </location>
    <ligand>
        <name>beta-D-galactose</name>
        <dbReference type="ChEBI" id="CHEBI:27667"/>
    </ligand>
</feature>
<gene>
    <name evidence="13" type="ORF">SAMN05216499_1332</name>
</gene>
<evidence type="ECO:0000256" key="3">
    <source>
        <dbReference type="ARBA" id="ARBA00006206"/>
    </source>
</evidence>
<evidence type="ECO:0000256" key="11">
    <source>
        <dbReference type="PIRSR" id="PIRSR005096-3"/>
    </source>
</evidence>
<dbReference type="InterPro" id="IPR011013">
    <property type="entry name" value="Gal_mutarotase_sf_dom"/>
</dbReference>
<evidence type="ECO:0000256" key="10">
    <source>
        <dbReference type="PIRSR" id="PIRSR005096-2"/>
    </source>
</evidence>
<evidence type="ECO:0000256" key="12">
    <source>
        <dbReference type="SAM" id="MobiDB-lite"/>
    </source>
</evidence>
<dbReference type="GO" id="GO:0030246">
    <property type="term" value="F:carbohydrate binding"/>
    <property type="evidence" value="ECO:0007669"/>
    <property type="project" value="InterPro"/>
</dbReference>
<evidence type="ECO:0000256" key="4">
    <source>
        <dbReference type="ARBA" id="ARBA00013185"/>
    </source>
</evidence>
<evidence type="ECO:0000256" key="1">
    <source>
        <dbReference type="ARBA" id="ARBA00001614"/>
    </source>
</evidence>
<feature type="active site" description="Proton acceptor" evidence="9">
    <location>
        <position position="330"/>
    </location>
</feature>
<evidence type="ECO:0000256" key="8">
    <source>
        <dbReference type="PIRNR" id="PIRNR005096"/>
    </source>
</evidence>
<dbReference type="Gene3D" id="2.70.98.10">
    <property type="match status" value="1"/>
</dbReference>
<organism evidence="13 14">
    <name type="scientific">Actinacidiphila paucisporea</name>
    <dbReference type="NCBI Taxonomy" id="310782"/>
    <lineage>
        <taxon>Bacteria</taxon>
        <taxon>Bacillati</taxon>
        <taxon>Actinomycetota</taxon>
        <taxon>Actinomycetes</taxon>
        <taxon>Kitasatosporales</taxon>
        <taxon>Streptomycetaceae</taxon>
        <taxon>Actinacidiphila</taxon>
    </lineage>
</organism>
<feature type="binding site" evidence="11">
    <location>
        <begin position="80"/>
        <end position="81"/>
    </location>
    <ligand>
        <name>beta-D-galactose</name>
        <dbReference type="ChEBI" id="CHEBI:27667"/>
    </ligand>
</feature>
<evidence type="ECO:0000313" key="13">
    <source>
        <dbReference type="EMBL" id="SHN29043.1"/>
    </source>
</evidence>
<reference evidence="13 14" key="1">
    <citation type="submission" date="2016-11" db="EMBL/GenBank/DDBJ databases">
        <authorList>
            <person name="Jaros S."/>
            <person name="Januszkiewicz K."/>
            <person name="Wedrychowicz H."/>
        </authorList>
    </citation>
    <scope>NUCLEOTIDE SEQUENCE [LARGE SCALE GENOMIC DNA]</scope>
    <source>
        <strain evidence="13 14">CGMCC 4.2025</strain>
    </source>
</reference>
<feature type="active site" description="Proton donor" evidence="9">
    <location>
        <position position="183"/>
    </location>
</feature>
<comment type="catalytic activity">
    <reaction evidence="1 8">
        <text>alpha-D-glucose = beta-D-glucose</text>
        <dbReference type="Rhea" id="RHEA:10264"/>
        <dbReference type="ChEBI" id="CHEBI:15903"/>
        <dbReference type="ChEBI" id="CHEBI:17925"/>
        <dbReference type="EC" id="5.1.3.3"/>
    </reaction>
</comment>
<evidence type="ECO:0000256" key="2">
    <source>
        <dbReference type="ARBA" id="ARBA00005028"/>
    </source>
</evidence>
<dbReference type="InterPro" id="IPR015443">
    <property type="entry name" value="Aldose_1-epimerase"/>
</dbReference>
<dbReference type="UniPathway" id="UPA00242"/>
<dbReference type="InterPro" id="IPR008183">
    <property type="entry name" value="Aldose_1/G6P_1-epimerase"/>
</dbReference>
<dbReference type="GO" id="GO:0006006">
    <property type="term" value="P:glucose metabolic process"/>
    <property type="evidence" value="ECO:0007669"/>
    <property type="project" value="TreeGrafter"/>
</dbReference>
<dbReference type="Pfam" id="PF01263">
    <property type="entry name" value="Aldose_epim"/>
    <property type="match status" value="1"/>
</dbReference>
<dbReference type="GO" id="GO:0004034">
    <property type="term" value="F:aldose 1-epimerase activity"/>
    <property type="evidence" value="ECO:0007669"/>
    <property type="project" value="UniProtKB-EC"/>
</dbReference>
<dbReference type="InterPro" id="IPR047215">
    <property type="entry name" value="Galactose_mutarotase-like"/>
</dbReference>
<dbReference type="Proteomes" id="UP000184111">
    <property type="component" value="Unassembled WGS sequence"/>
</dbReference>
<dbReference type="EMBL" id="FRBI01000033">
    <property type="protein sequence ID" value="SHN29043.1"/>
    <property type="molecule type" value="Genomic_DNA"/>
</dbReference>
<comment type="pathway">
    <text evidence="2 8">Carbohydrate metabolism; hexose metabolism.</text>
</comment>
<comment type="similarity">
    <text evidence="3 8">Belongs to the aldose epimerase family.</text>
</comment>
<dbReference type="GO" id="GO:0005737">
    <property type="term" value="C:cytoplasm"/>
    <property type="evidence" value="ECO:0007669"/>
    <property type="project" value="TreeGrafter"/>
</dbReference>
<dbReference type="GO" id="GO:0033499">
    <property type="term" value="P:galactose catabolic process via UDP-galactose, Leloir pathway"/>
    <property type="evidence" value="ECO:0007669"/>
    <property type="project" value="TreeGrafter"/>
</dbReference>
<dbReference type="AlphaFoldDB" id="A0A1M7QET5"/>
<feature type="region of interest" description="Disordered" evidence="12">
    <location>
        <begin position="330"/>
        <end position="349"/>
    </location>
</feature>
<dbReference type="OrthoDB" id="9779408at2"/>
<evidence type="ECO:0000313" key="14">
    <source>
        <dbReference type="Proteomes" id="UP000184111"/>
    </source>
</evidence>
<evidence type="ECO:0000256" key="7">
    <source>
        <dbReference type="ARBA" id="ARBA00023277"/>
    </source>
</evidence>
<dbReference type="SUPFAM" id="SSF74650">
    <property type="entry name" value="Galactose mutarotase-like"/>
    <property type="match status" value="1"/>
</dbReference>
<dbReference type="RefSeq" id="WP_073502436.1">
    <property type="nucleotide sequence ID" value="NZ_FRBI01000033.1"/>
</dbReference>
<dbReference type="InterPro" id="IPR018052">
    <property type="entry name" value="Ald1_epimerase_CS"/>
</dbReference>
<dbReference type="PANTHER" id="PTHR10091">
    <property type="entry name" value="ALDOSE-1-EPIMERASE"/>
    <property type="match status" value="1"/>
</dbReference>
<accession>A0A1M7QET5</accession>
<sequence length="366" mass="38936">MPDVSCSLAGTLGDGRTVHRWRLVAGGVRADILTLGASLHALAFPDRTGRQADVVVTPHAIEDKLTSARYLGATVGRYANRIAHGRVPGPEGPVRLSVNENGHTLHGGPEGFDLQVWNADPFRSAEDAGVAGVALSLVSPAGDQGFPGTVDVTVRYSLSDAGELRIDYSASTDASTPFNLTNHAYWNLSGNTRGSVGDHELYVSADCYTPVDTDLVPLPGPPRPVAGTPFDLTTARPLADVLDRFDDGQLALAGGGYDHNWVLRGQAGRLRLAAVLGHPPTGRVIECLTTEPGLQVYTANTPHDPHGGDTAADETTAGRPLFRHSGVALESQHFPNSPNRPDYPPAWLRPGHPYRSTTIYRTGLME</sequence>
<evidence type="ECO:0000256" key="6">
    <source>
        <dbReference type="ARBA" id="ARBA00023235"/>
    </source>
</evidence>
<dbReference type="PANTHER" id="PTHR10091:SF0">
    <property type="entry name" value="GALACTOSE MUTAROTASE"/>
    <property type="match status" value="1"/>
</dbReference>
<dbReference type="EC" id="5.1.3.3" evidence="4 8"/>
<dbReference type="PIRSF" id="PIRSF005096">
    <property type="entry name" value="GALM"/>
    <property type="match status" value="1"/>
</dbReference>
<keyword evidence="6 8" id="KW-0413">Isomerase</keyword>
<feature type="binding site" evidence="11">
    <location>
        <begin position="183"/>
        <end position="185"/>
    </location>
    <ligand>
        <name>beta-D-galactose</name>
        <dbReference type="ChEBI" id="CHEBI:27667"/>
    </ligand>
</feature>
<dbReference type="NCBIfam" id="NF008277">
    <property type="entry name" value="PRK11055.1"/>
    <property type="match status" value="1"/>
</dbReference>
<protein>
    <recommendedName>
        <fullName evidence="5 8">Aldose 1-epimerase</fullName>
        <ecNumber evidence="4 8">5.1.3.3</ecNumber>
    </recommendedName>
</protein>
<dbReference type="InterPro" id="IPR014718">
    <property type="entry name" value="GH-type_carb-bd"/>
</dbReference>
<dbReference type="PROSITE" id="PS00545">
    <property type="entry name" value="ALDOSE_1_EPIMERASE"/>
    <property type="match status" value="1"/>
</dbReference>
<evidence type="ECO:0000256" key="9">
    <source>
        <dbReference type="PIRSR" id="PIRSR005096-1"/>
    </source>
</evidence>
<name>A0A1M7QET5_9ACTN</name>